<reference evidence="9 10" key="1">
    <citation type="journal article" date="2012" name="Science">
        <title>The Paleozoic origin of enzymatic lignin decomposition reconstructed from 31 fungal genomes.</title>
        <authorList>
            <person name="Floudas D."/>
            <person name="Binder M."/>
            <person name="Riley R."/>
            <person name="Barry K."/>
            <person name="Blanchette R.A."/>
            <person name="Henrissat B."/>
            <person name="Martinez A.T."/>
            <person name="Otillar R."/>
            <person name="Spatafora J.W."/>
            <person name="Yadav J.S."/>
            <person name="Aerts A."/>
            <person name="Benoit I."/>
            <person name="Boyd A."/>
            <person name="Carlson A."/>
            <person name="Copeland A."/>
            <person name="Coutinho P.M."/>
            <person name="de Vries R.P."/>
            <person name="Ferreira P."/>
            <person name="Findley K."/>
            <person name="Foster B."/>
            <person name="Gaskell J."/>
            <person name="Glotzer D."/>
            <person name="Gorecki P."/>
            <person name="Heitman J."/>
            <person name="Hesse C."/>
            <person name="Hori C."/>
            <person name="Igarashi K."/>
            <person name="Jurgens J.A."/>
            <person name="Kallen N."/>
            <person name="Kersten P."/>
            <person name="Kohler A."/>
            <person name="Kuees U."/>
            <person name="Kumar T.K.A."/>
            <person name="Kuo A."/>
            <person name="LaButti K."/>
            <person name="Larrondo L.F."/>
            <person name="Lindquist E."/>
            <person name="Ling A."/>
            <person name="Lombard V."/>
            <person name="Lucas S."/>
            <person name="Lundell T."/>
            <person name="Martin R."/>
            <person name="McLaughlin D.J."/>
            <person name="Morgenstern I."/>
            <person name="Morin E."/>
            <person name="Murat C."/>
            <person name="Nagy L.G."/>
            <person name="Nolan M."/>
            <person name="Ohm R.A."/>
            <person name="Patyshakuliyeva A."/>
            <person name="Rokas A."/>
            <person name="Ruiz-Duenas F.J."/>
            <person name="Sabat G."/>
            <person name="Salamov A."/>
            <person name="Samejima M."/>
            <person name="Schmutz J."/>
            <person name="Slot J.C."/>
            <person name="St John F."/>
            <person name="Stenlid J."/>
            <person name="Sun H."/>
            <person name="Sun S."/>
            <person name="Syed K."/>
            <person name="Tsang A."/>
            <person name="Wiebenga A."/>
            <person name="Young D."/>
            <person name="Pisabarro A."/>
            <person name="Eastwood D.C."/>
            <person name="Martin F."/>
            <person name="Cullen D."/>
            <person name="Grigoriev I.V."/>
            <person name="Hibbett D.S."/>
        </authorList>
    </citation>
    <scope>NUCLEOTIDE SEQUENCE [LARGE SCALE GENOMIC DNA]</scope>
    <source>
        <strain evidence="9 10">ATCC 11539</strain>
    </source>
</reference>
<dbReference type="RefSeq" id="XP_007865815.1">
    <property type="nucleotide sequence ID" value="XM_007867624.1"/>
</dbReference>
<comment type="similarity">
    <text evidence="2 7">Belongs to the damage-control phosphatase family. Sugar phosphate phosphatase III subfamily.</text>
</comment>
<evidence type="ECO:0000256" key="4">
    <source>
        <dbReference type="ARBA" id="ARBA00022801"/>
    </source>
</evidence>
<comment type="catalytic activity">
    <reaction evidence="1 7">
        <text>beta-D-fructose 1-phosphate + H2O = D-fructose + phosphate</text>
        <dbReference type="Rhea" id="RHEA:35603"/>
        <dbReference type="ChEBI" id="CHEBI:15377"/>
        <dbReference type="ChEBI" id="CHEBI:37721"/>
        <dbReference type="ChEBI" id="CHEBI:43474"/>
        <dbReference type="ChEBI" id="CHEBI:138881"/>
    </reaction>
</comment>
<evidence type="ECO:0000256" key="2">
    <source>
        <dbReference type="ARBA" id="ARBA00009519"/>
    </source>
</evidence>
<proteinExistence type="inferred from homology"/>
<dbReference type="SUPFAM" id="SSF111321">
    <property type="entry name" value="AF1104-like"/>
    <property type="match status" value="1"/>
</dbReference>
<dbReference type="GO" id="GO:0046872">
    <property type="term" value="F:metal ion binding"/>
    <property type="evidence" value="ECO:0007669"/>
    <property type="project" value="UniProtKB-UniRule"/>
</dbReference>
<gene>
    <name evidence="9" type="ORF">GLOTRDRAFT_60559</name>
</gene>
<dbReference type="OrthoDB" id="541375at2759"/>
<dbReference type="PANTHER" id="PTHR12260">
    <property type="entry name" value="DAMAGE-CONTROL PHOSPHATASE ARMT1"/>
    <property type="match status" value="1"/>
</dbReference>
<dbReference type="EC" id="3.1.3.-" evidence="7"/>
<keyword evidence="3 7" id="KW-0479">Metal-binding</keyword>
<evidence type="ECO:0000313" key="10">
    <source>
        <dbReference type="Proteomes" id="UP000030669"/>
    </source>
</evidence>
<dbReference type="Gene3D" id="1.20.930.60">
    <property type="match status" value="1"/>
</dbReference>
<organism evidence="9 10">
    <name type="scientific">Gloeophyllum trabeum (strain ATCC 11539 / FP-39264 / Madison 617)</name>
    <name type="common">Brown rot fungus</name>
    <dbReference type="NCBI Taxonomy" id="670483"/>
    <lineage>
        <taxon>Eukaryota</taxon>
        <taxon>Fungi</taxon>
        <taxon>Dikarya</taxon>
        <taxon>Basidiomycota</taxon>
        <taxon>Agaricomycotina</taxon>
        <taxon>Agaricomycetes</taxon>
        <taxon>Gloeophyllales</taxon>
        <taxon>Gloeophyllaceae</taxon>
        <taxon>Gloeophyllum</taxon>
    </lineage>
</organism>
<dbReference type="InterPro" id="IPR039763">
    <property type="entry name" value="ARMT1"/>
</dbReference>
<comment type="domain">
    <text evidence="7">Subfamily III proteins have a conserved RTxK motif about 40-50 residues from the C-terminus; the threonine may be replaced by serine or cysteine.</text>
</comment>
<name>S7Q8C0_GLOTA</name>
<dbReference type="KEGG" id="gtr:GLOTRDRAFT_60559"/>
<keyword evidence="10" id="KW-1185">Reference proteome</keyword>
<dbReference type="GO" id="GO:0005634">
    <property type="term" value="C:nucleus"/>
    <property type="evidence" value="ECO:0007669"/>
    <property type="project" value="TreeGrafter"/>
</dbReference>
<comment type="catalytic activity">
    <reaction evidence="6 7">
        <text>beta-D-fructose 6-phosphate = dihydroxyacetone + D-glyceraldehyde 3-phosphate</text>
        <dbReference type="Rhea" id="RHEA:28002"/>
        <dbReference type="ChEBI" id="CHEBI:16016"/>
        <dbReference type="ChEBI" id="CHEBI:57634"/>
        <dbReference type="ChEBI" id="CHEBI:59776"/>
    </reaction>
</comment>
<dbReference type="InterPro" id="IPR002791">
    <property type="entry name" value="ARMT1-like_metal-bd"/>
</dbReference>
<comment type="cofactor">
    <cofactor evidence="7">
        <name>Mn(2+)</name>
        <dbReference type="ChEBI" id="CHEBI:29035"/>
    </cofactor>
    <cofactor evidence="7">
        <name>Ni(2+)</name>
        <dbReference type="ChEBI" id="CHEBI:49786"/>
    </cofactor>
</comment>
<dbReference type="HOGENOM" id="CLU_030117_2_0_1"/>
<comment type="function">
    <text evidence="7">Metal-dependent phosphatase that shows phosphatase activity against several substrates, including fructose-1-phosphate and fructose-6-phosphate. Its preference for fructose-1-phosphate, a strong glycating agent that causes DNA damage rather than a canonical yeast metabolite, suggests a damage-control function in hexose phosphate metabolism.</text>
</comment>
<dbReference type="eggNOG" id="KOG3870">
    <property type="taxonomic scope" value="Eukaryota"/>
</dbReference>
<evidence type="ECO:0000256" key="7">
    <source>
        <dbReference type="RuleBase" id="RU367030"/>
    </source>
</evidence>
<dbReference type="AlphaFoldDB" id="S7Q8C0"/>
<dbReference type="GO" id="GO:0097023">
    <property type="term" value="F:fructose 6-phosphate aldolase activity"/>
    <property type="evidence" value="ECO:0007669"/>
    <property type="project" value="RHEA"/>
</dbReference>
<protein>
    <recommendedName>
        <fullName evidence="7">Sugar phosphate phosphatase</fullName>
        <ecNumber evidence="7">3.1.3.-</ecNumber>
    </recommendedName>
</protein>
<dbReference type="OMA" id="IFARQKM"/>
<dbReference type="EMBL" id="KB469301">
    <property type="protein sequence ID" value="EPQ55777.1"/>
    <property type="molecule type" value="Genomic_DNA"/>
</dbReference>
<keyword evidence="5 7" id="KW-0464">Manganese</keyword>
<evidence type="ECO:0000256" key="3">
    <source>
        <dbReference type="ARBA" id="ARBA00022723"/>
    </source>
</evidence>
<feature type="domain" description="Damage-control phosphatase ARMT1-like metal-binding" evidence="8">
    <location>
        <begin position="22"/>
        <end position="459"/>
    </location>
</feature>
<dbReference type="PANTHER" id="PTHR12260:SF6">
    <property type="entry name" value="DAMAGE-CONTROL PHOSPHATASE ARMT1"/>
    <property type="match status" value="1"/>
</dbReference>
<evidence type="ECO:0000256" key="5">
    <source>
        <dbReference type="ARBA" id="ARBA00023211"/>
    </source>
</evidence>
<accession>S7Q8C0</accession>
<evidence type="ECO:0000256" key="1">
    <source>
        <dbReference type="ARBA" id="ARBA00001326"/>
    </source>
</evidence>
<evidence type="ECO:0000256" key="6">
    <source>
        <dbReference type="ARBA" id="ARBA00048809"/>
    </source>
</evidence>
<dbReference type="InterPro" id="IPR036075">
    <property type="entry name" value="ARMT-1-like_metal-bd_sf"/>
</dbReference>
<dbReference type="Proteomes" id="UP000030669">
    <property type="component" value="Unassembled WGS sequence"/>
</dbReference>
<dbReference type="GeneID" id="19307366"/>
<sequence>MPFTPPYPPYDPTDKIGFSYETVVKRWPIILTGIIDHLYSLNHDLSLRAQAPDVSSQTKNELKEQIEEAKAIIGKISALKYHMARDHQLERIPDDGEPHVEAYNSGLDDLAKQGKDTWFTAPWLFAECYLYRLLRSYFSTTKHWAQFDPFQKQKLDTFKQSGDACYQLATTLAELESEKAALAADPDKLKVLFGEMLQMCLWGNATDLSLLTHLSHADIQKLQSVGRDAQAARREFILRDDGDKAWEAIREGKGGEGRVDFVLDNAGFELFTDFVFADFLVTYTPYVNKVVFHPKMIPWFVSDVTPPDFAGTIPALLDPAFFPSPSSPSPGHLKEDSLVKMVKRWQSYLDTGVFALSVPPTRKLGEGDARADFWTAPWAYAEMRERAGTLWEGLRGSAVVVFKGCGILHPRRLTGDVRWPAHTPFEEAIGPLAGSFPILSLRTSKADVVVGVPKEVAEKLDASGEKWRVNGKYALISFTA</sequence>
<dbReference type="GO" id="GO:0006974">
    <property type="term" value="P:DNA damage response"/>
    <property type="evidence" value="ECO:0007669"/>
    <property type="project" value="TreeGrafter"/>
</dbReference>
<evidence type="ECO:0000259" key="8">
    <source>
        <dbReference type="Pfam" id="PF01937"/>
    </source>
</evidence>
<evidence type="ECO:0000313" key="9">
    <source>
        <dbReference type="EMBL" id="EPQ55777.1"/>
    </source>
</evidence>
<dbReference type="GO" id="GO:0103026">
    <property type="term" value="F:fructose-1-phosphatase activity"/>
    <property type="evidence" value="ECO:0007669"/>
    <property type="project" value="RHEA"/>
</dbReference>
<dbReference type="Pfam" id="PF01937">
    <property type="entry name" value="ARMT1-like_dom"/>
    <property type="match status" value="1"/>
</dbReference>
<keyword evidence="4 7" id="KW-0378">Hydrolase</keyword>